<evidence type="ECO:0000313" key="7">
    <source>
        <dbReference type="EMBL" id="OGM12141.1"/>
    </source>
</evidence>
<evidence type="ECO:0000256" key="2">
    <source>
        <dbReference type="ARBA" id="ARBA00006739"/>
    </source>
</evidence>
<name>A0A1F7XAV5_9BACT</name>
<keyword evidence="4" id="KW-0808">Transferase</keyword>
<organism evidence="7 8">
    <name type="scientific">Candidatus Woesebacteria bacterium RBG_16_34_12</name>
    <dbReference type="NCBI Taxonomy" id="1802480"/>
    <lineage>
        <taxon>Bacteria</taxon>
        <taxon>Candidatus Woeseibacteriota</taxon>
    </lineage>
</organism>
<dbReference type="CDD" id="cd04179">
    <property type="entry name" value="DPM_DPG-synthase_like"/>
    <property type="match status" value="1"/>
</dbReference>
<accession>A0A1F7XAV5</accession>
<reference evidence="7 8" key="1">
    <citation type="journal article" date="2016" name="Nat. Commun.">
        <title>Thousands of microbial genomes shed light on interconnected biogeochemical processes in an aquifer system.</title>
        <authorList>
            <person name="Anantharaman K."/>
            <person name="Brown C.T."/>
            <person name="Hug L.A."/>
            <person name="Sharon I."/>
            <person name="Castelle C.J."/>
            <person name="Probst A.J."/>
            <person name="Thomas B.C."/>
            <person name="Singh A."/>
            <person name="Wilkins M.J."/>
            <person name="Karaoz U."/>
            <person name="Brodie E.L."/>
            <person name="Williams K.H."/>
            <person name="Hubbard S.S."/>
            <person name="Banfield J.F."/>
        </authorList>
    </citation>
    <scope>NUCLEOTIDE SEQUENCE [LARGE SCALE GENOMIC DNA]</scope>
</reference>
<gene>
    <name evidence="7" type="ORF">A2Z22_03565</name>
</gene>
<feature type="domain" description="Glycosyltransferase 2-like" evidence="6">
    <location>
        <begin position="8"/>
        <end position="140"/>
    </location>
</feature>
<sequence length="274" mass="32199">MTKDHAISVIIPAYNEEKTVGNLVVSLLTSKLIDEIVCIDDGSTDETYEILKPYEAKINLIHYLNNRGKGYALYRGIKESRGDIIVFLDSDLIGVSEEDIKKFVFPLVKGKSKMIIGYPRGRIFNTYPKSLSGQRAFFKEDLIPLLEKFKNKRYGIETYLNHIFKKPYEVKLSAYHLIKTEKMKPDEAFISYLHEAIEVVKERAKIRGVWNEDFEKTLRSFRKAKTWMQLKEKIKQAGNEDAKELFKKFFYNYFRRIKDSAPRRISSLYKFFKE</sequence>
<evidence type="ECO:0000313" key="8">
    <source>
        <dbReference type="Proteomes" id="UP000177053"/>
    </source>
</evidence>
<dbReference type="Pfam" id="PF00535">
    <property type="entry name" value="Glycos_transf_2"/>
    <property type="match status" value="1"/>
</dbReference>
<dbReference type="InterPro" id="IPR050256">
    <property type="entry name" value="Glycosyltransferase_2"/>
</dbReference>
<dbReference type="Gene3D" id="3.90.550.10">
    <property type="entry name" value="Spore Coat Polysaccharide Biosynthesis Protein SpsA, Chain A"/>
    <property type="match status" value="1"/>
</dbReference>
<comment type="caution">
    <text evidence="7">The sequence shown here is derived from an EMBL/GenBank/DDBJ whole genome shotgun (WGS) entry which is preliminary data.</text>
</comment>
<keyword evidence="5" id="KW-0460">Magnesium</keyword>
<evidence type="ECO:0000256" key="1">
    <source>
        <dbReference type="ARBA" id="ARBA00001946"/>
    </source>
</evidence>
<comment type="cofactor">
    <cofactor evidence="1">
        <name>Mg(2+)</name>
        <dbReference type="ChEBI" id="CHEBI:18420"/>
    </cofactor>
</comment>
<keyword evidence="3" id="KW-0328">Glycosyltransferase</keyword>
<proteinExistence type="inferred from homology"/>
<protein>
    <recommendedName>
        <fullName evidence="6">Glycosyltransferase 2-like domain-containing protein</fullName>
    </recommendedName>
</protein>
<dbReference type="PANTHER" id="PTHR48090">
    <property type="entry name" value="UNDECAPRENYL-PHOSPHATE 4-DEOXY-4-FORMAMIDO-L-ARABINOSE TRANSFERASE-RELATED"/>
    <property type="match status" value="1"/>
</dbReference>
<evidence type="ECO:0000256" key="3">
    <source>
        <dbReference type="ARBA" id="ARBA00022676"/>
    </source>
</evidence>
<evidence type="ECO:0000256" key="4">
    <source>
        <dbReference type="ARBA" id="ARBA00022679"/>
    </source>
</evidence>
<evidence type="ECO:0000259" key="6">
    <source>
        <dbReference type="Pfam" id="PF00535"/>
    </source>
</evidence>
<dbReference type="AlphaFoldDB" id="A0A1F7XAV5"/>
<dbReference type="SUPFAM" id="SSF53448">
    <property type="entry name" value="Nucleotide-diphospho-sugar transferases"/>
    <property type="match status" value="1"/>
</dbReference>
<dbReference type="InterPro" id="IPR029044">
    <property type="entry name" value="Nucleotide-diphossugar_trans"/>
</dbReference>
<dbReference type="Proteomes" id="UP000177053">
    <property type="component" value="Unassembled WGS sequence"/>
</dbReference>
<dbReference type="EMBL" id="MGFS01000003">
    <property type="protein sequence ID" value="OGM12141.1"/>
    <property type="molecule type" value="Genomic_DNA"/>
</dbReference>
<dbReference type="InterPro" id="IPR001173">
    <property type="entry name" value="Glyco_trans_2-like"/>
</dbReference>
<dbReference type="GO" id="GO:0016757">
    <property type="term" value="F:glycosyltransferase activity"/>
    <property type="evidence" value="ECO:0007669"/>
    <property type="project" value="UniProtKB-KW"/>
</dbReference>
<evidence type="ECO:0000256" key="5">
    <source>
        <dbReference type="ARBA" id="ARBA00022842"/>
    </source>
</evidence>
<dbReference type="PANTHER" id="PTHR48090:SF10">
    <property type="entry name" value="GLUCOSYL-3-PHOSPHOGLYCERATE SYNTHASE"/>
    <property type="match status" value="1"/>
</dbReference>
<comment type="similarity">
    <text evidence="2">Belongs to the glycosyltransferase 2 family.</text>
</comment>